<evidence type="ECO:0000313" key="3">
    <source>
        <dbReference type="Proteomes" id="UP001611075"/>
    </source>
</evidence>
<sequence>FAVSKDRAVAVSHLRNTPITGKSYTTSLDATHRSPAPAPGHASTLAGPVARGYSVKGAEMSHN</sequence>
<evidence type="ECO:0000313" key="2">
    <source>
        <dbReference type="EMBL" id="MFI0795401.1"/>
    </source>
</evidence>
<accession>A0ABW7SR75</accession>
<name>A0ABW7SR75_9ACTN</name>
<reference evidence="2 3" key="1">
    <citation type="submission" date="2024-10" db="EMBL/GenBank/DDBJ databases">
        <title>The Natural Products Discovery Center: Release of the First 8490 Sequenced Strains for Exploring Actinobacteria Biosynthetic Diversity.</title>
        <authorList>
            <person name="Kalkreuter E."/>
            <person name="Kautsar S.A."/>
            <person name="Yang D."/>
            <person name="Bader C.D."/>
            <person name="Teijaro C.N."/>
            <person name="Fluegel L."/>
            <person name="Davis C.M."/>
            <person name="Simpson J.R."/>
            <person name="Lauterbach L."/>
            <person name="Steele A.D."/>
            <person name="Gui C."/>
            <person name="Meng S."/>
            <person name="Li G."/>
            <person name="Viehrig K."/>
            <person name="Ye F."/>
            <person name="Su P."/>
            <person name="Kiefer A.F."/>
            <person name="Nichols A."/>
            <person name="Cepeda A.J."/>
            <person name="Yan W."/>
            <person name="Fan B."/>
            <person name="Jiang Y."/>
            <person name="Adhikari A."/>
            <person name="Zheng C.-J."/>
            <person name="Schuster L."/>
            <person name="Cowan T.M."/>
            <person name="Smanski M.J."/>
            <person name="Chevrette M.G."/>
            <person name="De Carvalho L.P.S."/>
            <person name="Shen B."/>
        </authorList>
    </citation>
    <scope>NUCLEOTIDE SEQUENCE [LARGE SCALE GENOMIC DNA]</scope>
    <source>
        <strain evidence="2 3">NPDC021253</strain>
    </source>
</reference>
<dbReference type="RefSeq" id="WP_396682598.1">
    <property type="nucleotide sequence ID" value="NZ_JBIRPU010000018.1"/>
</dbReference>
<dbReference type="EMBL" id="JBIRPU010000018">
    <property type="protein sequence ID" value="MFI0795401.1"/>
    <property type="molecule type" value="Genomic_DNA"/>
</dbReference>
<organism evidence="2 3">
    <name type="scientific">Micromonospora rubida</name>
    <dbReference type="NCBI Taxonomy" id="2697657"/>
    <lineage>
        <taxon>Bacteria</taxon>
        <taxon>Bacillati</taxon>
        <taxon>Actinomycetota</taxon>
        <taxon>Actinomycetes</taxon>
        <taxon>Micromonosporales</taxon>
        <taxon>Micromonosporaceae</taxon>
        <taxon>Micromonospora</taxon>
    </lineage>
</organism>
<protein>
    <submittedName>
        <fullName evidence="2">Uncharacterized protein</fullName>
    </submittedName>
</protein>
<proteinExistence type="predicted"/>
<feature type="region of interest" description="Disordered" evidence="1">
    <location>
        <begin position="19"/>
        <end position="63"/>
    </location>
</feature>
<gene>
    <name evidence="2" type="ORF">ACH4OY_22395</name>
</gene>
<dbReference type="Proteomes" id="UP001611075">
    <property type="component" value="Unassembled WGS sequence"/>
</dbReference>
<feature type="compositionally biased region" description="Polar residues" evidence="1">
    <location>
        <begin position="19"/>
        <end position="29"/>
    </location>
</feature>
<keyword evidence="3" id="KW-1185">Reference proteome</keyword>
<evidence type="ECO:0000256" key="1">
    <source>
        <dbReference type="SAM" id="MobiDB-lite"/>
    </source>
</evidence>
<feature type="non-terminal residue" evidence="2">
    <location>
        <position position="1"/>
    </location>
</feature>
<comment type="caution">
    <text evidence="2">The sequence shown here is derived from an EMBL/GenBank/DDBJ whole genome shotgun (WGS) entry which is preliminary data.</text>
</comment>